<dbReference type="AlphaFoldDB" id="A0AAD3HRF4"/>
<evidence type="ECO:0000313" key="1">
    <source>
        <dbReference type="EMBL" id="GFR50092.1"/>
    </source>
</evidence>
<dbReference type="EMBL" id="BMAR01000035">
    <property type="protein sequence ID" value="GFR50092.1"/>
    <property type="molecule type" value="Genomic_DNA"/>
</dbReference>
<dbReference type="SUPFAM" id="SSF54197">
    <property type="entry name" value="HIT-like"/>
    <property type="match status" value="1"/>
</dbReference>
<dbReference type="Gene3D" id="3.30.428.70">
    <property type="match status" value="1"/>
</dbReference>
<comment type="caution">
    <text evidence="1">The sequence shown here is derived from an EMBL/GenBank/DDBJ whole genome shotgun (WGS) entry which is preliminary data.</text>
</comment>
<evidence type="ECO:0000313" key="2">
    <source>
        <dbReference type="Proteomes" id="UP001054857"/>
    </source>
</evidence>
<organism evidence="1 2">
    <name type="scientific">Astrephomene gubernaculifera</name>
    <dbReference type="NCBI Taxonomy" id="47775"/>
    <lineage>
        <taxon>Eukaryota</taxon>
        <taxon>Viridiplantae</taxon>
        <taxon>Chlorophyta</taxon>
        <taxon>core chlorophytes</taxon>
        <taxon>Chlorophyceae</taxon>
        <taxon>CS clade</taxon>
        <taxon>Chlamydomonadales</taxon>
        <taxon>Astrephomenaceae</taxon>
        <taxon>Astrephomene</taxon>
    </lineage>
</organism>
<protein>
    <submittedName>
        <fullName evidence="1">Uncharacterized protein</fullName>
    </submittedName>
</protein>
<name>A0AAD3HRF4_9CHLO</name>
<reference evidence="1 2" key="1">
    <citation type="journal article" date="2021" name="Sci. Rep.">
        <title>Genome sequencing of the multicellular alga Astrephomene provides insights into convergent evolution of germ-soma differentiation.</title>
        <authorList>
            <person name="Yamashita S."/>
            <person name="Yamamoto K."/>
            <person name="Matsuzaki R."/>
            <person name="Suzuki S."/>
            <person name="Yamaguchi H."/>
            <person name="Hirooka S."/>
            <person name="Minakuchi Y."/>
            <person name="Miyagishima S."/>
            <person name="Kawachi M."/>
            <person name="Toyoda A."/>
            <person name="Nozaki H."/>
        </authorList>
    </citation>
    <scope>NUCLEOTIDE SEQUENCE [LARGE SCALE GENOMIC DNA]</scope>
    <source>
        <strain evidence="1 2">NIES-4017</strain>
    </source>
</reference>
<dbReference type="Proteomes" id="UP001054857">
    <property type="component" value="Unassembled WGS sequence"/>
</dbReference>
<keyword evidence="2" id="KW-1185">Reference proteome</keyword>
<sequence length="465" mass="49655">MARFTLKKFLPSGKATMSPLGVRCLQKHVDIAVPQTIFDVALASDKMTGPNVPLQRLFRFTAGTARCRVGPELSKKYNMQSDNTQLVVSVTNQATLEQAWFNAARTLKPQTFSPGSSGAMADPTEGGRNCDFCNWRQLTAEDEWGRLERPHAVSGSNLFKYGAPAHGLVLFKHHDPLTFSSHQLADFLGVAEDWFAAAAAAHPDAHHPFFIWNCGPRAGASQFHGHGQLMLTHSPVPAQARLAQQAALYGASHPGGASYFRDLVLSHAAVGLARVVALGPRGEDRCWLLAHLAPQKDMEVLLLASRLSSPAFVAGLHAALRALIDELGVQTFNAGVINLPLDGDGGQGQGRQQEVGVEHVEADGVGAAVGQGFRAAAGSNGVLGRAGESCGFEFGEDLGLPAWVEDGDMAWRPMLARVVSRGKVTAPASDYGCLEVVGHASIGHTDPFVLMRAIDKRLEAAGLRR</sequence>
<accession>A0AAD3HRF4</accession>
<gene>
    <name evidence="1" type="ORF">Agub_g12237</name>
</gene>
<dbReference type="InterPro" id="IPR043171">
    <property type="entry name" value="Ap4A_phos1/2-like"/>
</dbReference>
<dbReference type="InterPro" id="IPR036265">
    <property type="entry name" value="HIT-like_sf"/>
</dbReference>
<proteinExistence type="predicted"/>